<reference evidence="1 2" key="1">
    <citation type="journal article" date="2015" name="Nature">
        <title>rRNA introns, odd ribosomes, and small enigmatic genomes across a large radiation of phyla.</title>
        <authorList>
            <person name="Brown C.T."/>
            <person name="Hug L.A."/>
            <person name="Thomas B.C."/>
            <person name="Sharon I."/>
            <person name="Castelle C.J."/>
            <person name="Singh A."/>
            <person name="Wilkins M.J."/>
            <person name="Williams K.H."/>
            <person name="Banfield J.F."/>
        </authorList>
    </citation>
    <scope>NUCLEOTIDE SEQUENCE [LARGE SCALE GENOMIC DNA]</scope>
</reference>
<accession>A0A0G2A7Z4</accession>
<name>A0A0G2A7Z4_9BACT</name>
<dbReference type="PROSITE" id="PS51257">
    <property type="entry name" value="PROKAR_LIPOPROTEIN"/>
    <property type="match status" value="1"/>
</dbReference>
<evidence type="ECO:0000313" key="1">
    <source>
        <dbReference type="EMBL" id="KKW28444.1"/>
    </source>
</evidence>
<sequence length="97" mass="10836">MLIRLIVMFLAGCGTWVACPEDEFCRETELPDVDVDGYSSAYYTSNPDELDCNDFDALTFPRAPLVCPPGDTTSYTFDRNCNGTPDVEECARYDTGR</sequence>
<gene>
    <name evidence="1" type="ORF">UY72_C0072G0004</name>
</gene>
<comment type="caution">
    <text evidence="1">The sequence shown here is derived from an EMBL/GenBank/DDBJ whole genome shotgun (WGS) entry which is preliminary data.</text>
</comment>
<proteinExistence type="predicted"/>
<dbReference type="EMBL" id="LCRD01000072">
    <property type="protein sequence ID" value="KKW28444.1"/>
    <property type="molecule type" value="Genomic_DNA"/>
</dbReference>
<protein>
    <submittedName>
        <fullName evidence="1">Uncharacterized protein</fullName>
    </submittedName>
</protein>
<dbReference type="Proteomes" id="UP000034846">
    <property type="component" value="Unassembled WGS sequence"/>
</dbReference>
<organism evidence="1 2">
    <name type="scientific">Candidatus Uhrbacteria bacterium GW2011_GWD2_52_7</name>
    <dbReference type="NCBI Taxonomy" id="1618989"/>
    <lineage>
        <taxon>Bacteria</taxon>
        <taxon>Candidatus Uhriibacteriota</taxon>
    </lineage>
</organism>
<dbReference type="AlphaFoldDB" id="A0A0G2A7Z4"/>
<evidence type="ECO:0000313" key="2">
    <source>
        <dbReference type="Proteomes" id="UP000034846"/>
    </source>
</evidence>